<dbReference type="InterPro" id="IPR000620">
    <property type="entry name" value="EamA_dom"/>
</dbReference>
<feature type="transmembrane region" description="Helical" evidence="6">
    <location>
        <begin position="189"/>
        <end position="207"/>
    </location>
</feature>
<feature type="transmembrane region" description="Helical" evidence="6">
    <location>
        <begin position="282"/>
        <end position="302"/>
    </location>
</feature>
<dbReference type="PaxDb" id="3827-XP_004504933.1"/>
<dbReference type="Proteomes" id="UP000087171">
    <property type="component" value="Chromosome Ca6"/>
</dbReference>
<dbReference type="InterPro" id="IPR037185">
    <property type="entry name" value="EmrE-like"/>
</dbReference>
<evidence type="ECO:0000259" key="7">
    <source>
        <dbReference type="Pfam" id="PF00892"/>
    </source>
</evidence>
<organism evidence="8 9">
    <name type="scientific">Cicer arietinum</name>
    <name type="common">Chickpea</name>
    <name type="synonym">Garbanzo</name>
    <dbReference type="NCBI Taxonomy" id="3827"/>
    <lineage>
        <taxon>Eukaryota</taxon>
        <taxon>Viridiplantae</taxon>
        <taxon>Streptophyta</taxon>
        <taxon>Embryophyta</taxon>
        <taxon>Tracheophyta</taxon>
        <taxon>Spermatophyta</taxon>
        <taxon>Magnoliopsida</taxon>
        <taxon>eudicotyledons</taxon>
        <taxon>Gunneridae</taxon>
        <taxon>Pentapetalae</taxon>
        <taxon>rosids</taxon>
        <taxon>fabids</taxon>
        <taxon>Fabales</taxon>
        <taxon>Fabaceae</taxon>
        <taxon>Papilionoideae</taxon>
        <taxon>50 kb inversion clade</taxon>
        <taxon>NPAAA clade</taxon>
        <taxon>Hologalegina</taxon>
        <taxon>IRL clade</taxon>
        <taxon>Cicereae</taxon>
        <taxon>Cicer</taxon>
    </lineage>
</organism>
<feature type="transmembrane region" description="Helical" evidence="6">
    <location>
        <begin position="135"/>
        <end position="153"/>
    </location>
</feature>
<comment type="similarity">
    <text evidence="2 6">Belongs to the drug/metabolite transporter (DMT) superfamily. Plant drug/metabolite exporter (P-DME) (TC 2.A.7.4) family.</text>
</comment>
<accession>A0A1S2YHM2</accession>
<feature type="transmembrane region" description="Helical" evidence="6">
    <location>
        <begin position="104"/>
        <end position="123"/>
    </location>
</feature>
<reference evidence="9" key="2">
    <citation type="submission" date="2025-08" db="UniProtKB">
        <authorList>
            <consortium name="RefSeq"/>
        </authorList>
    </citation>
    <scope>IDENTIFICATION</scope>
    <source>
        <tissue evidence="9">Etiolated seedlings</tissue>
    </source>
</reference>
<evidence type="ECO:0000313" key="9">
    <source>
        <dbReference type="RefSeq" id="XP_004504933.1"/>
    </source>
</evidence>
<feature type="transmembrane region" description="Helical" evidence="6">
    <location>
        <begin position="12"/>
        <end position="31"/>
    </location>
</feature>
<proteinExistence type="inferred from homology"/>
<dbReference type="eggNOG" id="ENOG502QR4Y">
    <property type="taxonomic scope" value="Eukaryota"/>
</dbReference>
<feature type="transmembrane region" description="Helical" evidence="6">
    <location>
        <begin position="258"/>
        <end position="277"/>
    </location>
</feature>
<evidence type="ECO:0000256" key="5">
    <source>
        <dbReference type="ARBA" id="ARBA00023136"/>
    </source>
</evidence>
<evidence type="ECO:0000256" key="4">
    <source>
        <dbReference type="ARBA" id="ARBA00022989"/>
    </source>
</evidence>
<evidence type="ECO:0000256" key="1">
    <source>
        <dbReference type="ARBA" id="ARBA00004141"/>
    </source>
</evidence>
<evidence type="ECO:0000256" key="2">
    <source>
        <dbReference type="ARBA" id="ARBA00007635"/>
    </source>
</evidence>
<dbReference type="PANTHER" id="PTHR31218">
    <property type="entry name" value="WAT1-RELATED PROTEIN"/>
    <property type="match status" value="1"/>
</dbReference>
<dbReference type="GeneID" id="101488446"/>
<protein>
    <recommendedName>
        <fullName evidence="6">WAT1-related protein</fullName>
    </recommendedName>
</protein>
<reference evidence="8" key="1">
    <citation type="journal article" date="2013" name="Nat. Biotechnol.">
        <title>Draft genome sequence of chickpea (Cicer arietinum) provides a resource for trait improvement.</title>
        <authorList>
            <person name="Varshney R.K."/>
            <person name="Song C."/>
            <person name="Saxena R.K."/>
            <person name="Azam S."/>
            <person name="Yu S."/>
            <person name="Sharpe A.G."/>
            <person name="Cannon S."/>
            <person name="Baek J."/>
            <person name="Rosen B.D."/>
            <person name="Tar'an B."/>
            <person name="Millan T."/>
            <person name="Zhang X."/>
            <person name="Ramsay L.D."/>
            <person name="Iwata A."/>
            <person name="Wang Y."/>
            <person name="Nelson W."/>
            <person name="Farmer A.D."/>
            <person name="Gaur P.M."/>
            <person name="Soderlund C."/>
            <person name="Penmetsa R.V."/>
            <person name="Xu C."/>
            <person name="Bharti A.K."/>
            <person name="He W."/>
            <person name="Winter P."/>
            <person name="Zhao S."/>
            <person name="Hane J.K."/>
            <person name="Carrasquilla-Garcia N."/>
            <person name="Condie J.A."/>
            <person name="Upadhyaya H.D."/>
            <person name="Luo M.C."/>
            <person name="Thudi M."/>
            <person name="Gowda C.L."/>
            <person name="Singh N.P."/>
            <person name="Lichtenzveig J."/>
            <person name="Gali K.K."/>
            <person name="Rubio J."/>
            <person name="Nadarajan N."/>
            <person name="Dolezel J."/>
            <person name="Bansal K.C."/>
            <person name="Xu X."/>
            <person name="Edwards D."/>
            <person name="Zhang G."/>
            <person name="Kahl G."/>
            <person name="Gil J."/>
            <person name="Singh K.B."/>
            <person name="Datta S.K."/>
            <person name="Jackson S.A."/>
            <person name="Wang J."/>
            <person name="Cook D.R."/>
        </authorList>
    </citation>
    <scope>NUCLEOTIDE SEQUENCE [LARGE SCALE GENOMIC DNA]</scope>
    <source>
        <strain evidence="8">cv. CDC Frontier</strain>
    </source>
</reference>
<dbReference type="KEGG" id="cam:101488446"/>
<feature type="transmembrane region" description="Helical" evidence="6">
    <location>
        <begin position="308"/>
        <end position="327"/>
    </location>
</feature>
<dbReference type="SUPFAM" id="SSF103481">
    <property type="entry name" value="Multidrug resistance efflux transporter EmrE"/>
    <property type="match status" value="1"/>
</dbReference>
<dbReference type="OrthoDB" id="1728340at2759"/>
<comment type="subcellular location">
    <subcellularLocation>
        <location evidence="1 6">Membrane</location>
        <topology evidence="1 6">Multi-pass membrane protein</topology>
    </subcellularLocation>
</comment>
<keyword evidence="8" id="KW-1185">Reference proteome</keyword>
<evidence type="ECO:0000256" key="6">
    <source>
        <dbReference type="RuleBase" id="RU363077"/>
    </source>
</evidence>
<dbReference type="Pfam" id="PF00892">
    <property type="entry name" value="EamA"/>
    <property type="match status" value="2"/>
</dbReference>
<sequence>MKGILQGIKPMMLMVIVQVSYAAVNIIYKLAINDGMSMRVASAYRLTIASAFTLLIAFFFDRKKRPKITWKVLYLAFFSGLFGGSLLLNLYGLGLDFNSATFMLSMYNLAPGITFIMAISIGLEKLNWGIVEGKVKVIGTIVSIGGAMLMTLYKGVEINIWSSKINLMHSHKNQNGHIPQHVDFSNKLVGVPCAIGSVCSFSLWLIIQAKLNEEYPSHHSCSALICTMGALQAIVFALCVDRDWTQWKLGFDIRLLTMLYSGIVPSGIAINVIAWCIKMRGALFVAIFNPLQLLLVIISAYLLLDEKLYLGSVTGAVLIVCGLYAVLWSKSKEMKKKAQLEITNELEEVEFVMSNPNPNKCVQNNRTQTTTIGNVTNNHK</sequence>
<evidence type="ECO:0000256" key="3">
    <source>
        <dbReference type="ARBA" id="ARBA00022692"/>
    </source>
</evidence>
<dbReference type="GO" id="GO:0022857">
    <property type="term" value="F:transmembrane transporter activity"/>
    <property type="evidence" value="ECO:0007669"/>
    <property type="project" value="InterPro"/>
</dbReference>
<feature type="domain" description="EamA" evidence="7">
    <location>
        <begin position="11"/>
        <end position="151"/>
    </location>
</feature>
<feature type="transmembrane region" description="Helical" evidence="6">
    <location>
        <begin position="72"/>
        <end position="92"/>
    </location>
</feature>
<evidence type="ECO:0000313" key="8">
    <source>
        <dbReference type="Proteomes" id="UP000087171"/>
    </source>
</evidence>
<keyword evidence="4 6" id="KW-1133">Transmembrane helix</keyword>
<gene>
    <name evidence="9" type="primary">LOC101488446</name>
</gene>
<feature type="transmembrane region" description="Helical" evidence="6">
    <location>
        <begin position="43"/>
        <end position="60"/>
    </location>
</feature>
<keyword evidence="3 6" id="KW-0812">Transmembrane</keyword>
<dbReference type="InterPro" id="IPR030184">
    <property type="entry name" value="WAT1-related"/>
</dbReference>
<feature type="transmembrane region" description="Helical" evidence="6">
    <location>
        <begin position="219"/>
        <end position="238"/>
    </location>
</feature>
<dbReference type="AlphaFoldDB" id="A0A1S2YHM2"/>
<feature type="domain" description="EamA" evidence="7">
    <location>
        <begin position="190"/>
        <end position="327"/>
    </location>
</feature>
<keyword evidence="5 6" id="KW-0472">Membrane</keyword>
<name>A0A1S2YHM2_CICAR</name>
<dbReference type="RefSeq" id="XP_004504933.1">
    <property type="nucleotide sequence ID" value="XM_004504876.3"/>
</dbReference>
<dbReference type="GO" id="GO:0016020">
    <property type="term" value="C:membrane"/>
    <property type="evidence" value="ECO:0007669"/>
    <property type="project" value="UniProtKB-SubCell"/>
</dbReference>